<feature type="chain" id="PRO_5012192117" description="Outer membrane efflux protein" evidence="1">
    <location>
        <begin position="28"/>
        <end position="335"/>
    </location>
</feature>
<evidence type="ECO:0008006" key="4">
    <source>
        <dbReference type="Google" id="ProtNLM"/>
    </source>
</evidence>
<dbReference type="AlphaFoldDB" id="A0A1Y1QTK2"/>
<comment type="caution">
    <text evidence="2">The sequence shown here is derived from an EMBL/GenBank/DDBJ whole genome shotgun (WGS) entry which is preliminary data.</text>
</comment>
<feature type="signal peptide" evidence="1">
    <location>
        <begin position="1"/>
        <end position="27"/>
    </location>
</feature>
<dbReference type="Gene3D" id="1.20.1600.10">
    <property type="entry name" value="Outer membrane efflux proteins (OEP)"/>
    <property type="match status" value="1"/>
</dbReference>
<dbReference type="SUPFAM" id="SSF56954">
    <property type="entry name" value="Outer membrane efflux proteins (OEP)"/>
    <property type="match status" value="1"/>
</dbReference>
<gene>
    <name evidence="2" type="ORF">BWK73_13460</name>
</gene>
<proteinExistence type="predicted"/>
<name>A0A1Y1QTK2_9GAMM</name>
<evidence type="ECO:0000313" key="3">
    <source>
        <dbReference type="Proteomes" id="UP000192491"/>
    </source>
</evidence>
<evidence type="ECO:0000256" key="1">
    <source>
        <dbReference type="SAM" id="SignalP"/>
    </source>
</evidence>
<dbReference type="EMBL" id="MTEJ01000054">
    <property type="protein sequence ID" value="OQX13022.1"/>
    <property type="molecule type" value="Genomic_DNA"/>
</dbReference>
<organism evidence="2 3">
    <name type="scientific">Thiothrix lacustris</name>
    <dbReference type="NCBI Taxonomy" id="525917"/>
    <lineage>
        <taxon>Bacteria</taxon>
        <taxon>Pseudomonadati</taxon>
        <taxon>Pseudomonadota</taxon>
        <taxon>Gammaproteobacteria</taxon>
        <taxon>Thiotrichales</taxon>
        <taxon>Thiotrichaceae</taxon>
        <taxon>Thiothrix</taxon>
    </lineage>
</organism>
<keyword evidence="1" id="KW-0732">Signal</keyword>
<accession>A0A1Y1QTK2</accession>
<protein>
    <recommendedName>
        <fullName evidence="4">Outer membrane efflux protein</fullName>
    </recommendedName>
</protein>
<reference evidence="2 3" key="1">
    <citation type="submission" date="2017-01" db="EMBL/GenBank/DDBJ databases">
        <title>Novel large sulfur bacteria in the metagenomes of groundwater-fed chemosynthetic microbial mats in the Lake Huron basin.</title>
        <authorList>
            <person name="Sharrar A.M."/>
            <person name="Flood B.E."/>
            <person name="Bailey J.V."/>
            <person name="Jones D.S."/>
            <person name="Biddanda B."/>
            <person name="Ruberg S.A."/>
            <person name="Marcus D.N."/>
            <person name="Dick G.J."/>
        </authorList>
    </citation>
    <scope>NUCLEOTIDE SEQUENCE [LARGE SCALE GENOMIC DNA]</scope>
    <source>
        <strain evidence="2">A8</strain>
    </source>
</reference>
<evidence type="ECO:0000313" key="2">
    <source>
        <dbReference type="EMBL" id="OQX13022.1"/>
    </source>
</evidence>
<sequence length="335" mass="37736">MNNKTFWNTRAAGLLLCLALPVIPTQAANEVPDPLSLEQALTFAEKHPRTQLSVEIAARYPTSRPLYLDCHNLAYNNSASPDNQRDRLLPSLVAPIDAQRLEIMQRFFDVLLADSSAVRDNENMAVYFIPLDRTKTRMELKEFSELDVAELDAEYQVVRQQGAASIASQRLTRSLLAQAINNPEKLPNELQPPTLPAPPAELPTTEELLKAALDSDHLSDLLDDADAPQRALLDMEIRQQILELVLRLDIFKVAAERNKAETLWRDYYLERSRTLYEQEVKSDIGDAMTQQSKVRLQQQQIQFCSVLALAQLNALQGKPVWPLATTAAKPEEKTP</sequence>
<dbReference type="Proteomes" id="UP000192491">
    <property type="component" value="Unassembled WGS sequence"/>
</dbReference>